<evidence type="ECO:0000313" key="2">
    <source>
        <dbReference type="EMBL" id="KAK7359660.1"/>
    </source>
</evidence>
<comment type="caution">
    <text evidence="2">The sequence shown here is derived from an EMBL/GenBank/DDBJ whole genome shotgun (WGS) entry which is preliminary data.</text>
</comment>
<evidence type="ECO:0000313" key="3">
    <source>
        <dbReference type="Proteomes" id="UP001367508"/>
    </source>
</evidence>
<feature type="transmembrane region" description="Helical" evidence="1">
    <location>
        <begin position="20"/>
        <end position="41"/>
    </location>
</feature>
<sequence length="66" mass="7731">MYGAPLRHSVELWKPHHTSYTPLSLSLFILYISPPFSHLYISNKFSFPKSPLLIFRGGRRKEEQGR</sequence>
<gene>
    <name evidence="2" type="ORF">VNO77_01622</name>
</gene>
<dbReference type="AlphaFoldDB" id="A0AAN9R2B2"/>
<dbReference type="EMBL" id="JAYMYQ010000001">
    <property type="protein sequence ID" value="KAK7359660.1"/>
    <property type="molecule type" value="Genomic_DNA"/>
</dbReference>
<keyword evidence="1" id="KW-1133">Transmembrane helix</keyword>
<dbReference type="Proteomes" id="UP001367508">
    <property type="component" value="Unassembled WGS sequence"/>
</dbReference>
<accession>A0AAN9R2B2</accession>
<proteinExistence type="predicted"/>
<keyword evidence="1" id="KW-0472">Membrane</keyword>
<evidence type="ECO:0000256" key="1">
    <source>
        <dbReference type="SAM" id="Phobius"/>
    </source>
</evidence>
<protein>
    <submittedName>
        <fullName evidence="2">Uncharacterized protein</fullName>
    </submittedName>
</protein>
<name>A0AAN9R2B2_CANGL</name>
<keyword evidence="1" id="KW-0812">Transmembrane</keyword>
<reference evidence="2 3" key="1">
    <citation type="submission" date="2024-01" db="EMBL/GenBank/DDBJ databases">
        <title>The genomes of 5 underutilized Papilionoideae crops provide insights into root nodulation and disease resistanc.</title>
        <authorList>
            <person name="Jiang F."/>
        </authorList>
    </citation>
    <scope>NUCLEOTIDE SEQUENCE [LARGE SCALE GENOMIC DNA]</scope>
    <source>
        <strain evidence="2">LVBAO_FW01</strain>
        <tissue evidence="2">Leaves</tissue>
    </source>
</reference>
<keyword evidence="3" id="KW-1185">Reference proteome</keyword>
<organism evidence="2 3">
    <name type="scientific">Canavalia gladiata</name>
    <name type="common">Sword bean</name>
    <name type="synonym">Dolichos gladiatus</name>
    <dbReference type="NCBI Taxonomy" id="3824"/>
    <lineage>
        <taxon>Eukaryota</taxon>
        <taxon>Viridiplantae</taxon>
        <taxon>Streptophyta</taxon>
        <taxon>Embryophyta</taxon>
        <taxon>Tracheophyta</taxon>
        <taxon>Spermatophyta</taxon>
        <taxon>Magnoliopsida</taxon>
        <taxon>eudicotyledons</taxon>
        <taxon>Gunneridae</taxon>
        <taxon>Pentapetalae</taxon>
        <taxon>rosids</taxon>
        <taxon>fabids</taxon>
        <taxon>Fabales</taxon>
        <taxon>Fabaceae</taxon>
        <taxon>Papilionoideae</taxon>
        <taxon>50 kb inversion clade</taxon>
        <taxon>NPAAA clade</taxon>
        <taxon>indigoferoid/millettioid clade</taxon>
        <taxon>Phaseoleae</taxon>
        <taxon>Canavalia</taxon>
    </lineage>
</organism>